<keyword evidence="4" id="KW-1185">Reference proteome</keyword>
<accession>A0AAV4M318</accession>
<name>A0AAV4M318_BABCB</name>
<keyword evidence="2" id="KW-1133">Transmembrane helix</keyword>
<feature type="compositionally biased region" description="Low complexity" evidence="1">
    <location>
        <begin position="15"/>
        <end position="30"/>
    </location>
</feature>
<feature type="compositionally biased region" description="Low complexity" evidence="1">
    <location>
        <begin position="140"/>
        <end position="156"/>
    </location>
</feature>
<evidence type="ECO:0000313" key="3">
    <source>
        <dbReference type="EMBL" id="GIX66267.1"/>
    </source>
</evidence>
<dbReference type="GeneID" id="94197748"/>
<reference evidence="3 4" key="1">
    <citation type="submission" date="2021-06" db="EMBL/GenBank/DDBJ databases">
        <title>Genome sequence of Babesia caballi.</title>
        <authorList>
            <person name="Yamagishi J."/>
            <person name="Kidaka T."/>
            <person name="Ochi A."/>
        </authorList>
    </citation>
    <scope>NUCLEOTIDE SEQUENCE [LARGE SCALE GENOMIC DNA]</scope>
    <source>
        <strain evidence="3">USDA-D6B2</strain>
    </source>
</reference>
<organism evidence="3 4">
    <name type="scientific">Babesia caballi</name>
    <dbReference type="NCBI Taxonomy" id="5871"/>
    <lineage>
        <taxon>Eukaryota</taxon>
        <taxon>Sar</taxon>
        <taxon>Alveolata</taxon>
        <taxon>Apicomplexa</taxon>
        <taxon>Aconoidasida</taxon>
        <taxon>Piroplasmida</taxon>
        <taxon>Babesiidae</taxon>
        <taxon>Babesia</taxon>
    </lineage>
</organism>
<evidence type="ECO:0000256" key="2">
    <source>
        <dbReference type="SAM" id="Phobius"/>
    </source>
</evidence>
<sequence length="798" mass="81790">MKDPEESSSNDEATGEGVAEEGAAAAASTAKNEVPGLLLDVVERLTKIAVLCESPSTADAASTKSLVKHMYKFEKALRKLQGITEQGHDGTDTVFKGAVSALQGRGQLREPLRLGVREYYRKVPRGGQQAGRVARRSGRAAEAAYRAAPGQQPAGAAEGGGGVTLSEEGVPVGVQRRPAPELDEQPPVAHLDAVAALPGALGLEAEGLDDGRPGGPPVDGDGLVEGVAAGEGDDVLVQRAAHAGLAVDVLDVAGVLRKVSGGSGGAHLFESAGGVVAVGVQGEEAAAVGENSDWARFTAACRTYHCGRRPRFASSGPRTAKIQARPGCRTSDAAPTSTKSEPLTTSSNRSTINAAGGRLAPNEGVLQRLLRRQALRGVQRQAPLQQVAQLPHLADHHLLPGRAAVDPRLPLQQRVGQAARRAQVPQQLRRVLAAEPVAGAVEKVQVLVEVLRGELAGAEHAVGHLALDLHHELEHVVVGAAGEEDVAGGELVDGGRGAPDVDLAVVAEAEDDLGGAVEATHQVGGDLVLRGVAGAAEVAHGDAAEVVVHQDVVGLQVGVHYAGAPHVAEGDEELAGVRVHVREAEAAAALAVEAQGAAEVAPVPGKDHADMAAVLEAVQEAHDVPAVLGVGVVEAAEDGDFPLCSTHHYVVVAYHLDGDVGVGFAVEAASDGGKHALADHFGDDAVAGSENLAYSRLVVPLGVVPLVAEAADRLSAAGAPAPVDGRGRWLAAFGVVVVGEHVDVVVRVDCAIAVVNFEGLVIGVFVGVLFAVLQPVVKHKNNSYLVQLGFVFLAHPEH</sequence>
<dbReference type="RefSeq" id="XP_067718336.1">
    <property type="nucleotide sequence ID" value="XM_067862235.1"/>
</dbReference>
<dbReference type="Proteomes" id="UP001497744">
    <property type="component" value="Unassembled WGS sequence"/>
</dbReference>
<comment type="caution">
    <text evidence="3">The sequence shown here is derived from an EMBL/GenBank/DDBJ whole genome shotgun (WGS) entry which is preliminary data.</text>
</comment>
<gene>
    <name evidence="3" type="ORF">BcabD6B2_57030</name>
</gene>
<protein>
    <submittedName>
        <fullName evidence="3">Mediator complex subunit MED10, putative</fullName>
    </submittedName>
</protein>
<keyword evidence="2" id="KW-0472">Membrane</keyword>
<feature type="region of interest" description="Disordered" evidence="1">
    <location>
        <begin position="127"/>
        <end position="168"/>
    </location>
</feature>
<feature type="region of interest" description="Disordered" evidence="1">
    <location>
        <begin position="1"/>
        <end position="30"/>
    </location>
</feature>
<proteinExistence type="predicted"/>
<dbReference type="AlphaFoldDB" id="A0AAV4M318"/>
<feature type="compositionally biased region" description="Polar residues" evidence="1">
    <location>
        <begin position="333"/>
        <end position="353"/>
    </location>
</feature>
<keyword evidence="2" id="KW-0812">Transmembrane</keyword>
<evidence type="ECO:0000313" key="4">
    <source>
        <dbReference type="Proteomes" id="UP001497744"/>
    </source>
</evidence>
<feature type="transmembrane region" description="Helical" evidence="2">
    <location>
        <begin position="751"/>
        <end position="773"/>
    </location>
</feature>
<dbReference type="EMBL" id="BPLF01000006">
    <property type="protein sequence ID" value="GIX66267.1"/>
    <property type="molecule type" value="Genomic_DNA"/>
</dbReference>
<evidence type="ECO:0000256" key="1">
    <source>
        <dbReference type="SAM" id="MobiDB-lite"/>
    </source>
</evidence>
<feature type="region of interest" description="Disordered" evidence="1">
    <location>
        <begin position="313"/>
        <end position="358"/>
    </location>
</feature>